<reference evidence="2" key="1">
    <citation type="submission" date="2021-07" db="EMBL/GenBank/DDBJ databases">
        <authorList>
            <person name="Durling M."/>
        </authorList>
    </citation>
    <scope>NUCLEOTIDE SEQUENCE</scope>
</reference>
<dbReference type="Proteomes" id="UP000696280">
    <property type="component" value="Unassembled WGS sequence"/>
</dbReference>
<protein>
    <submittedName>
        <fullName evidence="2">Uncharacterized protein</fullName>
    </submittedName>
</protein>
<accession>A0A9N9L8C6</accession>
<evidence type="ECO:0000256" key="1">
    <source>
        <dbReference type="SAM" id="MobiDB-lite"/>
    </source>
</evidence>
<keyword evidence="3" id="KW-1185">Reference proteome</keyword>
<feature type="region of interest" description="Disordered" evidence="1">
    <location>
        <begin position="1"/>
        <end position="28"/>
    </location>
</feature>
<organism evidence="2 3">
    <name type="scientific">Hymenoscyphus fraxineus</name>
    <dbReference type="NCBI Taxonomy" id="746836"/>
    <lineage>
        <taxon>Eukaryota</taxon>
        <taxon>Fungi</taxon>
        <taxon>Dikarya</taxon>
        <taxon>Ascomycota</taxon>
        <taxon>Pezizomycotina</taxon>
        <taxon>Leotiomycetes</taxon>
        <taxon>Helotiales</taxon>
        <taxon>Helotiaceae</taxon>
        <taxon>Hymenoscyphus</taxon>
    </lineage>
</organism>
<proteinExistence type="predicted"/>
<sequence>MDPTSSCTSGSKLAGSQAQQGTLTDQSKGLSNATSLRYLVTVELLRKRKLGSPENHLTKVSISMIDAQHGYPYLVPGSILFFDVARRTVIVGPPHFVRISVGDPT</sequence>
<comment type="caution">
    <text evidence="2">The sequence shown here is derived from an EMBL/GenBank/DDBJ whole genome shotgun (WGS) entry which is preliminary data.</text>
</comment>
<dbReference type="EMBL" id="CAJVRL010000085">
    <property type="protein sequence ID" value="CAG8958842.1"/>
    <property type="molecule type" value="Genomic_DNA"/>
</dbReference>
<evidence type="ECO:0000313" key="3">
    <source>
        <dbReference type="Proteomes" id="UP000696280"/>
    </source>
</evidence>
<name>A0A9N9L8C6_9HELO</name>
<evidence type="ECO:0000313" key="2">
    <source>
        <dbReference type="EMBL" id="CAG8958842.1"/>
    </source>
</evidence>
<gene>
    <name evidence="2" type="ORF">HYFRA_00011793</name>
</gene>
<dbReference type="AlphaFoldDB" id="A0A9N9L8C6"/>